<feature type="transmembrane region" description="Helical" evidence="1">
    <location>
        <begin position="183"/>
        <end position="205"/>
    </location>
</feature>
<dbReference type="EMBL" id="VORT01000010">
    <property type="protein sequence ID" value="TXD72064.1"/>
    <property type="molecule type" value="Genomic_DNA"/>
</dbReference>
<dbReference type="RefSeq" id="WP_111845254.1">
    <property type="nucleotide sequence ID" value="NZ_UEGI01000015.1"/>
</dbReference>
<evidence type="ECO:0000313" key="6">
    <source>
        <dbReference type="Proteomes" id="UP000321497"/>
    </source>
</evidence>
<organism evidence="5 6">
    <name type="scientific">Aequorivita antarctica</name>
    <dbReference type="NCBI Taxonomy" id="153266"/>
    <lineage>
        <taxon>Bacteria</taxon>
        <taxon>Pseudomonadati</taxon>
        <taxon>Bacteroidota</taxon>
        <taxon>Flavobacteriia</taxon>
        <taxon>Flavobacteriales</taxon>
        <taxon>Flavobacteriaceae</taxon>
        <taxon>Aequorivita</taxon>
    </lineage>
</organism>
<evidence type="ECO:0000259" key="3">
    <source>
        <dbReference type="Pfam" id="PF07695"/>
    </source>
</evidence>
<dbReference type="SUPFAM" id="SSF55874">
    <property type="entry name" value="ATPase domain of HSP90 chaperone/DNA topoisomerase II/histidine kinase"/>
    <property type="match status" value="1"/>
</dbReference>
<dbReference type="GO" id="GO:0016020">
    <property type="term" value="C:membrane"/>
    <property type="evidence" value="ECO:0007669"/>
    <property type="project" value="InterPro"/>
</dbReference>
<proteinExistence type="predicted"/>
<feature type="transmembrane region" description="Helical" evidence="1">
    <location>
        <begin position="283"/>
        <end position="301"/>
    </location>
</feature>
<dbReference type="Pfam" id="PF06580">
    <property type="entry name" value="His_kinase"/>
    <property type="match status" value="1"/>
</dbReference>
<protein>
    <submittedName>
        <fullName evidence="5">Histidine kinase</fullName>
    </submittedName>
</protein>
<dbReference type="PANTHER" id="PTHR34220:SF7">
    <property type="entry name" value="SENSOR HISTIDINE KINASE YPDA"/>
    <property type="match status" value="1"/>
</dbReference>
<dbReference type="AlphaFoldDB" id="A0A5C6YWQ7"/>
<dbReference type="InterPro" id="IPR011623">
    <property type="entry name" value="7TMR_DISM_rcpt_extracell_dom1"/>
</dbReference>
<dbReference type="Gene3D" id="3.30.565.10">
    <property type="entry name" value="Histidine kinase-like ATPase, C-terminal domain"/>
    <property type="match status" value="1"/>
</dbReference>
<keyword evidence="1" id="KW-0472">Membrane</keyword>
<dbReference type="InterPro" id="IPR010559">
    <property type="entry name" value="Sig_transdc_His_kin_internal"/>
</dbReference>
<reference evidence="5 6" key="1">
    <citation type="submission" date="2019-08" db="EMBL/GenBank/DDBJ databases">
        <title>Genome of Aequorivita antarctica SW49 (type strain).</title>
        <authorList>
            <person name="Bowman J.P."/>
        </authorList>
    </citation>
    <scope>NUCLEOTIDE SEQUENCE [LARGE SCALE GENOMIC DNA]</scope>
    <source>
        <strain evidence="5 6">SW49</strain>
    </source>
</reference>
<feature type="transmembrane region" description="Helical" evidence="1">
    <location>
        <begin position="254"/>
        <end position="271"/>
    </location>
</feature>
<comment type="caution">
    <text evidence="5">The sequence shown here is derived from an EMBL/GenBank/DDBJ whole genome shotgun (WGS) entry which is preliminary data.</text>
</comment>
<dbReference type="InterPro" id="IPR050640">
    <property type="entry name" value="Bact_2-comp_sensor_kinase"/>
</dbReference>
<dbReference type="Pfam" id="PF07695">
    <property type="entry name" value="7TMR-DISM_7TM"/>
    <property type="match status" value="1"/>
</dbReference>
<feature type="domain" description="7TM-DISM receptor extracellular" evidence="3">
    <location>
        <begin position="187"/>
        <end position="402"/>
    </location>
</feature>
<feature type="transmembrane region" description="Helical" evidence="1">
    <location>
        <begin position="383"/>
        <end position="407"/>
    </location>
</feature>
<keyword evidence="6" id="KW-1185">Reference proteome</keyword>
<dbReference type="PANTHER" id="PTHR34220">
    <property type="entry name" value="SENSOR HISTIDINE KINASE YPDA"/>
    <property type="match status" value="1"/>
</dbReference>
<dbReference type="Pfam" id="PF07696">
    <property type="entry name" value="7TMR-DISMED2"/>
    <property type="match status" value="1"/>
</dbReference>
<dbReference type="InterPro" id="IPR036890">
    <property type="entry name" value="HATPase_C_sf"/>
</dbReference>
<feature type="transmembrane region" description="Helical" evidence="1">
    <location>
        <begin position="341"/>
        <end position="363"/>
    </location>
</feature>
<feature type="transmembrane region" description="Helical" evidence="1">
    <location>
        <begin position="212"/>
        <end position="234"/>
    </location>
</feature>
<keyword evidence="5" id="KW-0808">Transferase</keyword>
<keyword evidence="1" id="KW-0812">Transmembrane</keyword>
<dbReference type="OrthoDB" id="6190788at2"/>
<name>A0A5C6YWQ7_9FLAO</name>
<sequence length="675" mass="79259">MKNSLLIIFCFLAGVWQISAQIVSDSIIGNVHLFNNPEVYAIRTNLETTFEEVQKESVWKKYDSLFENEPGSAIWLKFDVENTSKELLEAYYLSAHDYTDIYQFIDSDVKMFKNGSLVPLYNRTNKNEFYFTELKIPSFEKSLFYVRLSSIKKKKDFSHTMLYSKEEYLLQTYIQSKYEAKPVAFIFFYIVSLLTVFVFGLVFWMRLRQKLYLYYLGYLFFQIIYAFTVVRTSSATVGNFFLNFPIIATKFTESSQFLFIGFYIFFILNLLEIKKYDQRLSKILIYFGRFCFLYAIAIFIYNIFWEYLTVGDFIFSTVRFIVLPLNFVLIFWIVYKVKHPLLKYFIVGQTFFFIGAILAFYLAYSFNPTHPESIFSFPYSSNIVFQVGLLAEVFCFSIAIGENIFLLQKEKETASQNLIEQLKKNQLMQENMRIELDKKINEKTEELIQLYSKIEKQKEEQIKNSFTQKLQEMEMLALRSQMNPHFLFNSLNSIKHLIMTSRNDDAVKYLDDFSTLLRGILQNSNREIITVEEELEILELYLSLEKNRMGNNFNYSIQVSSREELSQFQIPPLLLQPFVENAIWHGLNTSNNPEKNLTITFDTSECLKITIEDNGIGRKASSEKKKLHKSIGMSITQERLSLYNHSNDTSISLAIIDLEAENIALGTRVTLTYSY</sequence>
<evidence type="ECO:0000259" key="2">
    <source>
        <dbReference type="Pfam" id="PF06580"/>
    </source>
</evidence>
<feature type="domain" description="Signal transduction histidine kinase internal region" evidence="2">
    <location>
        <begin position="473"/>
        <end position="553"/>
    </location>
</feature>
<evidence type="ECO:0000313" key="5">
    <source>
        <dbReference type="EMBL" id="TXD72064.1"/>
    </source>
</evidence>
<dbReference type="GO" id="GO:0000155">
    <property type="term" value="F:phosphorelay sensor kinase activity"/>
    <property type="evidence" value="ECO:0007669"/>
    <property type="project" value="InterPro"/>
</dbReference>
<dbReference type="InterPro" id="IPR011622">
    <property type="entry name" value="7TMR_DISM_rcpt_extracell_dom2"/>
</dbReference>
<gene>
    <name evidence="5" type="ORF">ESU54_13475</name>
</gene>
<accession>A0A5C6YWQ7</accession>
<keyword evidence="5" id="KW-0418">Kinase</keyword>
<keyword evidence="1" id="KW-1133">Transmembrane helix</keyword>
<evidence type="ECO:0000259" key="4">
    <source>
        <dbReference type="Pfam" id="PF07696"/>
    </source>
</evidence>
<evidence type="ECO:0000256" key="1">
    <source>
        <dbReference type="SAM" id="Phobius"/>
    </source>
</evidence>
<dbReference type="Gene3D" id="2.60.40.2380">
    <property type="match status" value="1"/>
</dbReference>
<feature type="domain" description="7TM-DISM receptor extracellular" evidence="4">
    <location>
        <begin position="70"/>
        <end position="150"/>
    </location>
</feature>
<dbReference type="Proteomes" id="UP000321497">
    <property type="component" value="Unassembled WGS sequence"/>
</dbReference>
<feature type="transmembrane region" description="Helical" evidence="1">
    <location>
        <begin position="313"/>
        <end position="334"/>
    </location>
</feature>